<dbReference type="PANTHER" id="PTHR35790">
    <property type="entry name" value="HTH-TYPE TRANSCRIPTIONAL REGULATOR PCHR"/>
    <property type="match status" value="1"/>
</dbReference>
<sequence>MNHNLTKHEIYHNYLHFLHLNEQKADRDIQMFYKQAAQEELPYLPTNMTSLHVIACIGEHQPINNIAIAKKMNLSKANITKISTKLIKEGLITRFQSPDNKKEIYFELTSKGHSLFELHEKIHKQKEKEFYAFIDTFSQSEQKVILKFFQDMTHRITEN</sequence>
<dbReference type="GO" id="GO:0003677">
    <property type="term" value="F:DNA binding"/>
    <property type="evidence" value="ECO:0007669"/>
    <property type="project" value="UniProtKB-KW"/>
</dbReference>
<dbReference type="RefSeq" id="WP_208915572.1">
    <property type="nucleotide sequence ID" value="NZ_LT840184.1"/>
</dbReference>
<dbReference type="EMBL" id="LT840184">
    <property type="protein sequence ID" value="SMF90063.1"/>
    <property type="molecule type" value="Genomic_DNA"/>
</dbReference>
<keyword evidence="2 5" id="KW-0238">DNA-binding</keyword>
<evidence type="ECO:0000259" key="4">
    <source>
        <dbReference type="PROSITE" id="PS50995"/>
    </source>
</evidence>
<evidence type="ECO:0000256" key="1">
    <source>
        <dbReference type="ARBA" id="ARBA00023015"/>
    </source>
</evidence>
<proteinExistence type="predicted"/>
<gene>
    <name evidence="5" type="ORF">SAMN05661091_4878</name>
</gene>
<dbReference type="InterPro" id="IPR000835">
    <property type="entry name" value="HTH_MarR-typ"/>
</dbReference>
<protein>
    <submittedName>
        <fullName evidence="5">DNA-binding transcriptional regulator, MarR family</fullName>
    </submittedName>
</protein>
<dbReference type="PROSITE" id="PS01117">
    <property type="entry name" value="HTH_MARR_1"/>
    <property type="match status" value="1"/>
</dbReference>
<evidence type="ECO:0000256" key="2">
    <source>
        <dbReference type="ARBA" id="ARBA00023125"/>
    </source>
</evidence>
<dbReference type="Proteomes" id="UP000192940">
    <property type="component" value="Chromosome I"/>
</dbReference>
<evidence type="ECO:0000256" key="3">
    <source>
        <dbReference type="ARBA" id="ARBA00023163"/>
    </source>
</evidence>
<reference evidence="5 6" key="1">
    <citation type="submission" date="2017-04" db="EMBL/GenBank/DDBJ databases">
        <authorList>
            <person name="Afonso C.L."/>
            <person name="Miller P.J."/>
            <person name="Scott M.A."/>
            <person name="Spackman E."/>
            <person name="Goraichik I."/>
            <person name="Dimitrov K.M."/>
            <person name="Suarez D.L."/>
            <person name="Swayne D.E."/>
        </authorList>
    </citation>
    <scope>NUCLEOTIDE SEQUENCE [LARGE SCALE GENOMIC DNA]</scope>
    <source>
        <strain evidence="5 6">N3/975</strain>
    </source>
</reference>
<dbReference type="InterPro" id="IPR036388">
    <property type="entry name" value="WH-like_DNA-bd_sf"/>
</dbReference>
<organism evidence="5 6">
    <name type="scientific">Paenibacillus uliginis N3/975</name>
    <dbReference type="NCBI Taxonomy" id="1313296"/>
    <lineage>
        <taxon>Bacteria</taxon>
        <taxon>Bacillati</taxon>
        <taxon>Bacillota</taxon>
        <taxon>Bacilli</taxon>
        <taxon>Bacillales</taxon>
        <taxon>Paenibacillaceae</taxon>
        <taxon>Paenibacillus</taxon>
    </lineage>
</organism>
<dbReference type="SUPFAM" id="SSF46785">
    <property type="entry name" value="Winged helix' DNA-binding domain"/>
    <property type="match status" value="1"/>
</dbReference>
<dbReference type="PANTHER" id="PTHR35790:SF4">
    <property type="entry name" value="HTH-TYPE TRANSCRIPTIONAL REGULATOR PCHR"/>
    <property type="match status" value="1"/>
</dbReference>
<dbReference type="GO" id="GO:0003700">
    <property type="term" value="F:DNA-binding transcription factor activity"/>
    <property type="evidence" value="ECO:0007669"/>
    <property type="project" value="InterPro"/>
</dbReference>
<evidence type="ECO:0000313" key="6">
    <source>
        <dbReference type="Proteomes" id="UP000192940"/>
    </source>
</evidence>
<accession>A0A1X7HPV5</accession>
<dbReference type="PROSITE" id="PS50995">
    <property type="entry name" value="HTH_MARR_2"/>
    <property type="match status" value="1"/>
</dbReference>
<keyword evidence="1" id="KW-0805">Transcription regulation</keyword>
<dbReference type="InterPro" id="IPR052067">
    <property type="entry name" value="Metal_resp_HTH_trans_reg"/>
</dbReference>
<dbReference type="SMART" id="SM00347">
    <property type="entry name" value="HTH_MARR"/>
    <property type="match status" value="1"/>
</dbReference>
<dbReference type="AlphaFoldDB" id="A0A1X7HPV5"/>
<evidence type="ECO:0000313" key="5">
    <source>
        <dbReference type="EMBL" id="SMF90063.1"/>
    </source>
</evidence>
<keyword evidence="6" id="KW-1185">Reference proteome</keyword>
<dbReference type="InterPro" id="IPR036390">
    <property type="entry name" value="WH_DNA-bd_sf"/>
</dbReference>
<feature type="domain" description="HTH marR-type" evidence="4">
    <location>
        <begin position="11"/>
        <end position="154"/>
    </location>
</feature>
<dbReference type="Gene3D" id="1.10.10.10">
    <property type="entry name" value="Winged helix-like DNA-binding domain superfamily/Winged helix DNA-binding domain"/>
    <property type="match status" value="1"/>
</dbReference>
<keyword evidence="3" id="KW-0804">Transcription</keyword>
<dbReference type="STRING" id="1313296.SAMN05661091_4878"/>
<dbReference type="InterPro" id="IPR023187">
    <property type="entry name" value="Tscrpt_reg_MarR-type_CS"/>
</dbReference>
<dbReference type="Pfam" id="PF01047">
    <property type="entry name" value="MarR"/>
    <property type="match status" value="1"/>
</dbReference>
<name>A0A1X7HPV5_9BACL</name>